<evidence type="ECO:0000313" key="10">
    <source>
        <dbReference type="EMBL" id="KIW12033.1"/>
    </source>
</evidence>
<dbReference type="VEuPathDB" id="FungiDB:PV08_09307"/>
<dbReference type="Pfam" id="PF10642">
    <property type="entry name" value="Tom5"/>
    <property type="match status" value="1"/>
</dbReference>
<accession>A0A0D2AZE3</accession>
<reference evidence="10 11" key="1">
    <citation type="submission" date="2015-01" db="EMBL/GenBank/DDBJ databases">
        <title>The Genome Sequence of Exophiala spinifera CBS89968.</title>
        <authorList>
            <consortium name="The Broad Institute Genomics Platform"/>
            <person name="Cuomo C."/>
            <person name="de Hoog S."/>
            <person name="Gorbushina A."/>
            <person name="Stielow B."/>
            <person name="Teixiera M."/>
            <person name="Abouelleil A."/>
            <person name="Chapman S.B."/>
            <person name="Priest M."/>
            <person name="Young S.K."/>
            <person name="Wortman J."/>
            <person name="Nusbaum C."/>
            <person name="Birren B."/>
        </authorList>
    </citation>
    <scope>NUCLEOTIDE SEQUENCE [LARGE SCALE GENOMIC DNA]</scope>
    <source>
        <strain evidence="10 11">CBS 89968</strain>
    </source>
</reference>
<gene>
    <name evidence="10" type="ORF">PV08_09307</name>
</gene>
<dbReference type="AlphaFoldDB" id="A0A0D2AZE3"/>
<dbReference type="RefSeq" id="XP_016232249.1">
    <property type="nucleotide sequence ID" value="XM_016383626.1"/>
</dbReference>
<name>A0A0D2AZE3_9EURO</name>
<evidence type="ECO:0000256" key="9">
    <source>
        <dbReference type="ARBA" id="ARBA00025716"/>
    </source>
</evidence>
<dbReference type="EMBL" id="KN847498">
    <property type="protein sequence ID" value="KIW12033.1"/>
    <property type="molecule type" value="Genomic_DNA"/>
</dbReference>
<dbReference type="GO" id="GO:0005741">
    <property type="term" value="C:mitochondrial outer membrane"/>
    <property type="evidence" value="ECO:0007669"/>
    <property type="project" value="UniProtKB-SubCell"/>
</dbReference>
<keyword evidence="3" id="KW-0812">Transmembrane</keyword>
<sequence>MFAGPQEHLSEKEIREGEAKAAVGVQTFTAACIALWFSPHVIEWARKLF</sequence>
<dbReference type="OrthoDB" id="4150500at2759"/>
<evidence type="ECO:0000256" key="8">
    <source>
        <dbReference type="ARBA" id="ARBA00023136"/>
    </source>
</evidence>
<evidence type="ECO:0000313" key="11">
    <source>
        <dbReference type="Proteomes" id="UP000053328"/>
    </source>
</evidence>
<evidence type="ECO:0000256" key="5">
    <source>
        <dbReference type="ARBA" id="ARBA00022927"/>
    </source>
</evidence>
<dbReference type="Proteomes" id="UP000053328">
    <property type="component" value="Unassembled WGS sequence"/>
</dbReference>
<dbReference type="GeneID" id="27336390"/>
<protein>
    <recommendedName>
        <fullName evidence="12">Mitochondrial outer membrane translocase complex, subunit Tom5</fullName>
    </recommendedName>
</protein>
<evidence type="ECO:0008006" key="12">
    <source>
        <dbReference type="Google" id="ProtNLM"/>
    </source>
</evidence>
<keyword evidence="11" id="KW-1185">Reference proteome</keyword>
<keyword evidence="6" id="KW-1133">Transmembrane helix</keyword>
<dbReference type="GO" id="GO:0006626">
    <property type="term" value="P:protein targeting to mitochondrion"/>
    <property type="evidence" value="ECO:0007669"/>
    <property type="project" value="UniProtKB-ARBA"/>
</dbReference>
<keyword evidence="2" id="KW-0813">Transport</keyword>
<evidence type="ECO:0000256" key="7">
    <source>
        <dbReference type="ARBA" id="ARBA00023128"/>
    </source>
</evidence>
<keyword evidence="7" id="KW-0496">Mitochondrion</keyword>
<keyword evidence="8" id="KW-0472">Membrane</keyword>
<evidence type="ECO:0000256" key="2">
    <source>
        <dbReference type="ARBA" id="ARBA00022448"/>
    </source>
</evidence>
<dbReference type="InterPro" id="IPR019603">
    <property type="entry name" value="Tom5"/>
</dbReference>
<dbReference type="GO" id="GO:0015031">
    <property type="term" value="P:protein transport"/>
    <property type="evidence" value="ECO:0007669"/>
    <property type="project" value="UniProtKB-KW"/>
</dbReference>
<keyword evidence="4" id="KW-1000">Mitochondrion outer membrane</keyword>
<proteinExistence type="inferred from homology"/>
<evidence type="ECO:0000256" key="3">
    <source>
        <dbReference type="ARBA" id="ARBA00022692"/>
    </source>
</evidence>
<evidence type="ECO:0000256" key="4">
    <source>
        <dbReference type="ARBA" id="ARBA00022787"/>
    </source>
</evidence>
<dbReference type="HOGENOM" id="CLU_209440_1_1_1"/>
<comment type="subcellular location">
    <subcellularLocation>
        <location evidence="1">Mitochondrion outer membrane</location>
        <topology evidence="1">Single-pass membrane protein</topology>
    </subcellularLocation>
</comment>
<evidence type="ECO:0000256" key="6">
    <source>
        <dbReference type="ARBA" id="ARBA00022989"/>
    </source>
</evidence>
<organism evidence="10 11">
    <name type="scientific">Exophiala spinifera</name>
    <dbReference type="NCBI Taxonomy" id="91928"/>
    <lineage>
        <taxon>Eukaryota</taxon>
        <taxon>Fungi</taxon>
        <taxon>Dikarya</taxon>
        <taxon>Ascomycota</taxon>
        <taxon>Pezizomycotina</taxon>
        <taxon>Eurotiomycetes</taxon>
        <taxon>Chaetothyriomycetidae</taxon>
        <taxon>Chaetothyriales</taxon>
        <taxon>Herpotrichiellaceae</taxon>
        <taxon>Exophiala</taxon>
    </lineage>
</organism>
<keyword evidence="5" id="KW-0653">Protein transport</keyword>
<evidence type="ECO:0000256" key="1">
    <source>
        <dbReference type="ARBA" id="ARBA00004572"/>
    </source>
</evidence>
<comment type="similarity">
    <text evidence="9">Belongs to the Tom5 family.</text>
</comment>